<evidence type="ECO:0000313" key="2">
    <source>
        <dbReference type="Proteomes" id="UP001295684"/>
    </source>
</evidence>
<reference evidence="1" key="1">
    <citation type="submission" date="2023-07" db="EMBL/GenBank/DDBJ databases">
        <authorList>
            <consortium name="AG Swart"/>
            <person name="Singh M."/>
            <person name="Singh A."/>
            <person name="Seah K."/>
            <person name="Emmerich C."/>
        </authorList>
    </citation>
    <scope>NUCLEOTIDE SEQUENCE</scope>
    <source>
        <strain evidence="1">DP1</strain>
    </source>
</reference>
<sequence length="127" mass="14418">MNLEMNEIIEANYCEHGEEYSFKNSQSNAVIESCGCPFDECKHQPTGCLELEDMPKPQYKSNYISKDEHADNEYEGGCESLLSSTYKFFLQKGIALKLSLTLSESSNSSLECETRKRVYNPSFITNS</sequence>
<organism evidence="1 2">
    <name type="scientific">Euplotes crassus</name>
    <dbReference type="NCBI Taxonomy" id="5936"/>
    <lineage>
        <taxon>Eukaryota</taxon>
        <taxon>Sar</taxon>
        <taxon>Alveolata</taxon>
        <taxon>Ciliophora</taxon>
        <taxon>Intramacronucleata</taxon>
        <taxon>Spirotrichea</taxon>
        <taxon>Hypotrichia</taxon>
        <taxon>Euplotida</taxon>
        <taxon>Euplotidae</taxon>
        <taxon>Moneuplotes</taxon>
    </lineage>
</organism>
<keyword evidence="2" id="KW-1185">Reference proteome</keyword>
<comment type="caution">
    <text evidence="1">The sequence shown here is derived from an EMBL/GenBank/DDBJ whole genome shotgun (WGS) entry which is preliminary data.</text>
</comment>
<gene>
    <name evidence="1" type="ORF">ECRASSUSDP1_LOCUS25407</name>
</gene>
<dbReference type="EMBL" id="CAMPGE010026198">
    <property type="protein sequence ID" value="CAI2383891.1"/>
    <property type="molecule type" value="Genomic_DNA"/>
</dbReference>
<name>A0AAD1Y253_EUPCR</name>
<evidence type="ECO:0000313" key="1">
    <source>
        <dbReference type="EMBL" id="CAI2383891.1"/>
    </source>
</evidence>
<accession>A0AAD1Y253</accession>
<dbReference type="AlphaFoldDB" id="A0AAD1Y253"/>
<dbReference type="Proteomes" id="UP001295684">
    <property type="component" value="Unassembled WGS sequence"/>
</dbReference>
<protein>
    <submittedName>
        <fullName evidence="1">Uncharacterized protein</fullName>
    </submittedName>
</protein>
<proteinExistence type="predicted"/>